<name>A0A812LBM9_SYMPI</name>
<organism evidence="2 3">
    <name type="scientific">Symbiodinium pilosum</name>
    <name type="common">Dinoflagellate</name>
    <dbReference type="NCBI Taxonomy" id="2952"/>
    <lineage>
        <taxon>Eukaryota</taxon>
        <taxon>Sar</taxon>
        <taxon>Alveolata</taxon>
        <taxon>Dinophyceae</taxon>
        <taxon>Suessiales</taxon>
        <taxon>Symbiodiniaceae</taxon>
        <taxon>Symbiodinium</taxon>
    </lineage>
</organism>
<dbReference type="FunFam" id="3.10.20.90:FF:000211">
    <property type="entry name" value="Polyubiquitin 9"/>
    <property type="match status" value="1"/>
</dbReference>
<gene>
    <name evidence="2" type="primary">UBB</name>
    <name evidence="2" type="ORF">SPIL2461_LOCUS3982</name>
</gene>
<dbReference type="InterPro" id="IPR019956">
    <property type="entry name" value="Ubiquitin_dom"/>
</dbReference>
<dbReference type="Pfam" id="PF00240">
    <property type="entry name" value="ubiquitin"/>
    <property type="match status" value="2"/>
</dbReference>
<dbReference type="EMBL" id="CAJNIZ010005065">
    <property type="protein sequence ID" value="CAE7238516.1"/>
    <property type="molecule type" value="Genomic_DNA"/>
</dbReference>
<dbReference type="Gene3D" id="3.10.20.90">
    <property type="entry name" value="Phosphatidylinositol 3-kinase Catalytic Subunit, Chain A, domain 1"/>
    <property type="match status" value="2"/>
</dbReference>
<feature type="domain" description="Ubiquitin-like" evidence="1">
    <location>
        <begin position="1"/>
        <end position="75"/>
    </location>
</feature>
<protein>
    <submittedName>
        <fullName evidence="2">UBB protein</fullName>
    </submittedName>
</protein>
<sequence length="149" mass="16489">MQISAENLSGKSIALDVEPGDTIENVKAKIQDKEGIPPDDYRFLFEGRAWTSGTLSELNIQNGSTLHMVPRMRGDMQIFIETLTCKRIALDVSPSDSIASVKATLQEREGCPVDRQRLIFGGQQLKDECTLADYKIESDALVTLIVSPF</sequence>
<dbReference type="InterPro" id="IPR000626">
    <property type="entry name" value="Ubiquitin-like_dom"/>
</dbReference>
<dbReference type="SUPFAM" id="SSF54236">
    <property type="entry name" value="Ubiquitin-like"/>
    <property type="match status" value="2"/>
</dbReference>
<dbReference type="SMART" id="SM00213">
    <property type="entry name" value="UBQ"/>
    <property type="match status" value="2"/>
</dbReference>
<dbReference type="Proteomes" id="UP000649617">
    <property type="component" value="Unassembled WGS sequence"/>
</dbReference>
<accession>A0A812LBM9</accession>
<dbReference type="InterPro" id="IPR029071">
    <property type="entry name" value="Ubiquitin-like_domsf"/>
</dbReference>
<dbReference type="AlphaFoldDB" id="A0A812LBM9"/>
<dbReference type="OrthoDB" id="428577at2759"/>
<dbReference type="InterPro" id="IPR050158">
    <property type="entry name" value="Ubiquitin_ubiquitin-like"/>
</dbReference>
<evidence type="ECO:0000259" key="1">
    <source>
        <dbReference type="PROSITE" id="PS50053"/>
    </source>
</evidence>
<comment type="caution">
    <text evidence="2">The sequence shown here is derived from an EMBL/GenBank/DDBJ whole genome shotgun (WGS) entry which is preliminary data.</text>
</comment>
<evidence type="ECO:0000313" key="3">
    <source>
        <dbReference type="Proteomes" id="UP000649617"/>
    </source>
</evidence>
<keyword evidence="3" id="KW-1185">Reference proteome</keyword>
<reference evidence="2" key="1">
    <citation type="submission" date="2021-02" db="EMBL/GenBank/DDBJ databases">
        <authorList>
            <person name="Dougan E. K."/>
            <person name="Rhodes N."/>
            <person name="Thang M."/>
            <person name="Chan C."/>
        </authorList>
    </citation>
    <scope>NUCLEOTIDE SEQUENCE</scope>
</reference>
<dbReference type="PANTHER" id="PTHR10666">
    <property type="entry name" value="UBIQUITIN"/>
    <property type="match status" value="1"/>
</dbReference>
<evidence type="ECO:0000313" key="2">
    <source>
        <dbReference type="EMBL" id="CAE7238516.1"/>
    </source>
</evidence>
<dbReference type="PROSITE" id="PS50053">
    <property type="entry name" value="UBIQUITIN_2"/>
    <property type="match status" value="2"/>
</dbReference>
<proteinExistence type="predicted"/>
<dbReference type="PRINTS" id="PR00348">
    <property type="entry name" value="UBIQUITIN"/>
</dbReference>
<feature type="domain" description="Ubiquitin-like" evidence="1">
    <location>
        <begin position="76"/>
        <end position="147"/>
    </location>
</feature>